<evidence type="ECO:0000256" key="6">
    <source>
        <dbReference type="ARBA" id="ARBA00022900"/>
    </source>
</evidence>
<dbReference type="Gene3D" id="3.30.350.10">
    <property type="entry name" value="Subtilisin inhibitor-like"/>
    <property type="match status" value="1"/>
</dbReference>
<dbReference type="GO" id="GO:0004867">
    <property type="term" value="F:serine-type endopeptidase inhibitor activity"/>
    <property type="evidence" value="ECO:0007669"/>
    <property type="project" value="UniProtKB-KW"/>
</dbReference>
<dbReference type="GO" id="GO:0005576">
    <property type="term" value="C:extracellular region"/>
    <property type="evidence" value="ECO:0007669"/>
    <property type="project" value="UniProtKB-SubCell"/>
</dbReference>
<feature type="signal peptide" evidence="9">
    <location>
        <begin position="1"/>
        <end position="21"/>
    </location>
</feature>
<evidence type="ECO:0000256" key="4">
    <source>
        <dbReference type="ARBA" id="ARBA00022525"/>
    </source>
</evidence>
<dbReference type="Proteomes" id="UP000539313">
    <property type="component" value="Unassembled WGS sequence"/>
</dbReference>
<keyword evidence="6 8" id="KW-0722">Serine protease inhibitor</keyword>
<dbReference type="InterPro" id="IPR036819">
    <property type="entry name" value="Subtilisin_inhibitor-like_sf"/>
</dbReference>
<dbReference type="InterPro" id="IPR000691">
    <property type="entry name" value="Prot_inh_I16_SSI"/>
</dbReference>
<reference evidence="11 12" key="1">
    <citation type="submission" date="2020-08" db="EMBL/GenBank/DDBJ databases">
        <title>Sequencing the genomes of 1000 actinobacteria strains.</title>
        <authorList>
            <person name="Klenk H.-P."/>
        </authorList>
    </citation>
    <scope>NUCLEOTIDE SEQUENCE [LARGE SCALE GENOMIC DNA]</scope>
    <source>
        <strain evidence="11 12">DSM 45823</strain>
    </source>
</reference>
<evidence type="ECO:0000256" key="5">
    <source>
        <dbReference type="ARBA" id="ARBA00022690"/>
    </source>
</evidence>
<dbReference type="Pfam" id="PF00720">
    <property type="entry name" value="SSI"/>
    <property type="match status" value="1"/>
</dbReference>
<evidence type="ECO:0000259" key="10">
    <source>
        <dbReference type="Pfam" id="PF00720"/>
    </source>
</evidence>
<feature type="chain" id="PRO_5039117104" description="Subtilisin inhibitor domain-containing protein" evidence="9">
    <location>
        <begin position="22"/>
        <end position="128"/>
    </location>
</feature>
<organism evidence="11 12">
    <name type="scientific">Thermomonospora cellulosilytica</name>
    <dbReference type="NCBI Taxonomy" id="1411118"/>
    <lineage>
        <taxon>Bacteria</taxon>
        <taxon>Bacillati</taxon>
        <taxon>Actinomycetota</taxon>
        <taxon>Actinomycetes</taxon>
        <taxon>Streptosporangiales</taxon>
        <taxon>Thermomonosporaceae</taxon>
        <taxon>Thermomonospora</taxon>
    </lineage>
</organism>
<accession>A0A7W3MY26</accession>
<dbReference type="EMBL" id="JACJII010000001">
    <property type="protein sequence ID" value="MBA9003968.1"/>
    <property type="molecule type" value="Genomic_DNA"/>
</dbReference>
<proteinExistence type="inferred from homology"/>
<protein>
    <recommendedName>
        <fullName evidence="10">Subtilisin inhibitor domain-containing protein</fullName>
    </recommendedName>
</protein>
<evidence type="ECO:0000313" key="12">
    <source>
        <dbReference type="Proteomes" id="UP000539313"/>
    </source>
</evidence>
<dbReference type="InterPro" id="IPR020054">
    <property type="entry name" value="Prot_inh_SSI_I16_CS"/>
</dbReference>
<dbReference type="RefSeq" id="WP_182705586.1">
    <property type="nucleotide sequence ID" value="NZ_JACJII010000001.1"/>
</dbReference>
<keyword evidence="5 8" id="KW-0646">Protease inhibitor</keyword>
<comment type="similarity">
    <text evidence="2 8">Belongs to the protease inhibitor I16 (SSI) family.</text>
</comment>
<dbReference type="SUPFAM" id="SSF55399">
    <property type="entry name" value="Subtilisin inhibitor"/>
    <property type="match status" value="1"/>
</dbReference>
<dbReference type="PRINTS" id="PR00294">
    <property type="entry name" value="SSBTLNINHBTR"/>
</dbReference>
<evidence type="ECO:0000256" key="2">
    <source>
        <dbReference type="ARBA" id="ARBA00010472"/>
    </source>
</evidence>
<dbReference type="InterPro" id="IPR023549">
    <property type="entry name" value="Subtilisin_inhibitor"/>
</dbReference>
<comment type="subcellular location">
    <subcellularLocation>
        <location evidence="1">Secreted</location>
    </subcellularLocation>
</comment>
<evidence type="ECO:0000256" key="3">
    <source>
        <dbReference type="ARBA" id="ARBA00011738"/>
    </source>
</evidence>
<keyword evidence="12" id="KW-1185">Reference proteome</keyword>
<gene>
    <name evidence="11" type="ORF">HNR21_002850</name>
</gene>
<sequence length="128" mass="13045">MRGLRSATTLAMVAAALSVTAAPAALADSGRLTLGIRWHDTGVTETVTLSCDPVGGTHPDAADACADLAKADGDITRIPPANAVCVAVYEPVTAYASGTWNGRSVYFSKVCTNDACADVATGGNVFHF</sequence>
<evidence type="ECO:0000256" key="7">
    <source>
        <dbReference type="ARBA" id="ARBA00023157"/>
    </source>
</evidence>
<comment type="subunit">
    <text evidence="3">Homodimer.</text>
</comment>
<evidence type="ECO:0000256" key="1">
    <source>
        <dbReference type="ARBA" id="ARBA00004613"/>
    </source>
</evidence>
<evidence type="ECO:0000256" key="8">
    <source>
        <dbReference type="RuleBase" id="RU003471"/>
    </source>
</evidence>
<comment type="caution">
    <text evidence="11">The sequence shown here is derived from an EMBL/GenBank/DDBJ whole genome shotgun (WGS) entry which is preliminary data.</text>
</comment>
<dbReference type="AlphaFoldDB" id="A0A7W3MY26"/>
<keyword evidence="7" id="KW-1015">Disulfide bond</keyword>
<keyword evidence="4" id="KW-0964">Secreted</keyword>
<keyword evidence="9" id="KW-0732">Signal</keyword>
<feature type="domain" description="Subtilisin inhibitor" evidence="10">
    <location>
        <begin position="37"/>
        <end position="113"/>
    </location>
</feature>
<name>A0A7W3MY26_9ACTN</name>
<evidence type="ECO:0000313" key="11">
    <source>
        <dbReference type="EMBL" id="MBA9003968.1"/>
    </source>
</evidence>
<evidence type="ECO:0000256" key="9">
    <source>
        <dbReference type="SAM" id="SignalP"/>
    </source>
</evidence>
<dbReference type="PROSITE" id="PS00999">
    <property type="entry name" value="SSI"/>
    <property type="match status" value="1"/>
</dbReference>